<keyword evidence="3" id="KW-1185">Reference proteome</keyword>
<evidence type="ECO:0000313" key="2">
    <source>
        <dbReference type="EMBL" id="AEA12745.1"/>
    </source>
</evidence>
<dbReference type="AlphaFoldDB" id="F2L0T0"/>
<protein>
    <submittedName>
        <fullName evidence="2">Uncharacterized protein</fullName>
    </submittedName>
</protein>
<reference key="2">
    <citation type="submission" date="2011-03" db="EMBL/GenBank/DDBJ databases">
        <title>Complete genome sequence of the thermoacidophilic crenarchaeon Thermoproteus uzoniensis 768-20.</title>
        <authorList>
            <person name="Mardanov A.V."/>
            <person name="Gumerov V.M."/>
            <person name="Beletsky A.V."/>
            <person name="Prokofeva M.I."/>
            <person name="Bonch-Osmolovskaya E.A."/>
            <person name="Ravin N.V."/>
            <person name="Skryabin K.G."/>
        </authorList>
    </citation>
    <scope>NUCLEOTIDE SEQUENCE</scope>
    <source>
        <strain>768-20</strain>
    </source>
</reference>
<keyword evidence="1" id="KW-0812">Transmembrane</keyword>
<dbReference type="Proteomes" id="UP000008138">
    <property type="component" value="Chromosome"/>
</dbReference>
<keyword evidence="1" id="KW-1133">Transmembrane helix</keyword>
<evidence type="ECO:0000256" key="1">
    <source>
        <dbReference type="SAM" id="Phobius"/>
    </source>
</evidence>
<keyword evidence="1" id="KW-0472">Membrane</keyword>
<dbReference type="OrthoDB" id="28875at2157"/>
<feature type="transmembrane region" description="Helical" evidence="1">
    <location>
        <begin position="6"/>
        <end position="25"/>
    </location>
</feature>
<dbReference type="EMBL" id="CP002590">
    <property type="protein sequence ID" value="AEA12745.1"/>
    <property type="molecule type" value="Genomic_DNA"/>
</dbReference>
<dbReference type="KEGG" id="tuz:TUZN_1269"/>
<evidence type="ECO:0000313" key="3">
    <source>
        <dbReference type="Proteomes" id="UP000008138"/>
    </source>
</evidence>
<dbReference type="eggNOG" id="arCOG07421">
    <property type="taxonomic scope" value="Archaea"/>
</dbReference>
<name>F2L0T0_THEU7</name>
<proteinExistence type="predicted"/>
<gene>
    <name evidence="2" type="ordered locus">TUZN_1269</name>
</gene>
<accession>F2L0T0</accession>
<dbReference type="GeneID" id="10360796"/>
<dbReference type="RefSeq" id="WP_013680081.1">
    <property type="nucleotide sequence ID" value="NC_015315.1"/>
</dbReference>
<organism evidence="2 3">
    <name type="scientific">Thermoproteus uzoniensis (strain 768-20)</name>
    <dbReference type="NCBI Taxonomy" id="999630"/>
    <lineage>
        <taxon>Archaea</taxon>
        <taxon>Thermoproteota</taxon>
        <taxon>Thermoprotei</taxon>
        <taxon>Thermoproteales</taxon>
        <taxon>Thermoproteaceae</taxon>
        <taxon>Thermoproteus</taxon>
    </lineage>
</organism>
<dbReference type="HOGENOM" id="CLU_1451482_0_0_2"/>
<dbReference type="STRING" id="999630.TUZN_1269"/>
<reference evidence="2 3" key="1">
    <citation type="journal article" date="2011" name="J. Bacteriol.">
        <title>Complete genome sequence of the thermoacidophilic crenarchaeon Thermoproteus uzoniensis 768-20.</title>
        <authorList>
            <person name="Mardanov A.V."/>
            <person name="Gumerov V.M."/>
            <person name="Beletsky A.V."/>
            <person name="Prokofeva M.I."/>
            <person name="Bonch-Osmolovskaya E.A."/>
            <person name="Ravin N.V."/>
            <person name="Skryabin K.G."/>
        </authorList>
    </citation>
    <scope>NUCLEOTIDE SEQUENCE [LARGE SCALE GENOMIC DNA]</scope>
    <source>
        <strain evidence="2 3">768-20</strain>
    </source>
</reference>
<sequence>MDLPTIVILLAVFIGAWYSLATVIGRRINAKAARSCGPCKAHRYLATGTSYLAEMECEWAKYVGVFVQRLPWDNPFNLAASLLARRKPVAVVKVDLGVRLPWQLDMSSKGALGPAERVGRCYVVGRSYPKALVAELAEACARLGVARIVVGGGPPLQIYIASDNCTSAIQISKTIIEILEKYIKK</sequence>